<keyword evidence="2" id="KW-1185">Reference proteome</keyword>
<reference evidence="1 2" key="1">
    <citation type="submission" date="2020-08" db="EMBL/GenBank/DDBJ databases">
        <title>Genome sequence of Sphingomonas sediminicola KACC 15039T.</title>
        <authorList>
            <person name="Hyun D.-W."/>
            <person name="Bae J.-W."/>
        </authorList>
    </citation>
    <scope>NUCLEOTIDE SEQUENCE [LARGE SCALE GENOMIC DNA]</scope>
    <source>
        <strain evidence="1 2">KACC 15039</strain>
    </source>
</reference>
<protein>
    <submittedName>
        <fullName evidence="1">Uncharacterized protein</fullName>
    </submittedName>
</protein>
<evidence type="ECO:0000313" key="2">
    <source>
        <dbReference type="Proteomes" id="UP000516105"/>
    </source>
</evidence>
<dbReference type="Proteomes" id="UP000516105">
    <property type="component" value="Chromosome"/>
</dbReference>
<proteinExistence type="predicted"/>
<sequence length="74" mass="7591">MAAATARKSLGGVALVRAEPGTRLALGLGDLASSHLDGDLGAALLPASAAIESREVEPLVRFDEVDRDAPRPVE</sequence>
<dbReference type="EMBL" id="CP060782">
    <property type="protein sequence ID" value="QNP45954.1"/>
    <property type="molecule type" value="Genomic_DNA"/>
</dbReference>
<accession>A0ABX6T8V0</accession>
<name>A0ABX6T8V0_9SPHN</name>
<organism evidence="1 2">
    <name type="scientific">Sphingomonas sediminicola</name>
    <dbReference type="NCBI Taxonomy" id="386874"/>
    <lineage>
        <taxon>Bacteria</taxon>
        <taxon>Pseudomonadati</taxon>
        <taxon>Pseudomonadota</taxon>
        <taxon>Alphaproteobacteria</taxon>
        <taxon>Sphingomonadales</taxon>
        <taxon>Sphingomonadaceae</taxon>
        <taxon>Sphingomonas</taxon>
    </lineage>
</organism>
<evidence type="ECO:0000313" key="1">
    <source>
        <dbReference type="EMBL" id="QNP45954.1"/>
    </source>
</evidence>
<gene>
    <name evidence="1" type="ORF">H9L14_01255</name>
</gene>